<feature type="domain" description="PD-(D/E)XK endonuclease-like" evidence="1">
    <location>
        <begin position="131"/>
        <end position="425"/>
    </location>
</feature>
<protein>
    <recommendedName>
        <fullName evidence="1">PD-(D/E)XK endonuclease-like domain-containing protein</fullName>
    </recommendedName>
</protein>
<gene>
    <name evidence="2" type="ORF">ASEP1449_LOCUS18503</name>
</gene>
<dbReference type="AlphaFoldDB" id="A0A7S2UQ23"/>
<evidence type="ECO:0000259" key="1">
    <source>
        <dbReference type="Pfam" id="PF12705"/>
    </source>
</evidence>
<dbReference type="InterPro" id="IPR011604">
    <property type="entry name" value="PDDEXK-like_dom_sf"/>
</dbReference>
<proteinExistence type="predicted"/>
<accession>A0A7S2UQ23</accession>
<dbReference type="InterPro" id="IPR038726">
    <property type="entry name" value="PDDEXK_AddAB-type"/>
</dbReference>
<organism evidence="2">
    <name type="scientific">Attheya septentrionalis</name>
    <dbReference type="NCBI Taxonomy" id="420275"/>
    <lineage>
        <taxon>Eukaryota</taxon>
        <taxon>Sar</taxon>
        <taxon>Stramenopiles</taxon>
        <taxon>Ochrophyta</taxon>
        <taxon>Bacillariophyta</taxon>
        <taxon>Coscinodiscophyceae</taxon>
        <taxon>Chaetocerotophycidae</taxon>
        <taxon>Chaetocerotales</taxon>
        <taxon>Attheyaceae</taxon>
        <taxon>Attheya</taxon>
    </lineage>
</organism>
<dbReference type="Gene3D" id="3.90.320.10">
    <property type="match status" value="1"/>
</dbReference>
<evidence type="ECO:0000313" key="2">
    <source>
        <dbReference type="EMBL" id="CAD9826669.1"/>
    </source>
</evidence>
<reference evidence="2" key="1">
    <citation type="submission" date="2021-01" db="EMBL/GenBank/DDBJ databases">
        <authorList>
            <person name="Corre E."/>
            <person name="Pelletier E."/>
            <person name="Niang G."/>
            <person name="Scheremetjew M."/>
            <person name="Finn R."/>
            <person name="Kale V."/>
            <person name="Holt S."/>
            <person name="Cochrane G."/>
            <person name="Meng A."/>
            <person name="Brown T."/>
            <person name="Cohen L."/>
        </authorList>
    </citation>
    <scope>NUCLEOTIDE SEQUENCE</scope>
    <source>
        <strain evidence="2">CCMP2084</strain>
    </source>
</reference>
<sequence>MRRRSFVWLWRCSIVIGMSLFLRTAAFDSRRSIGRRVSVSVGRRMISFCPAHHKAVSRKNSDVARCNNCWNAKFKLLRDVNRPELARSFASTKLSLSTSAGMPLDSLGSDEEEMLDPAQFSNGVIPYLKAMSPSSIMEFKACPQSFLFRYLYGIKQPTNLALAKGSMCHSALEKLFDLKPEDRSLEALQNLLRLSWSENRLSDNYRFLFEKKSDHGTELTEEEVERDIQAERDWGQSALNLLKNYYEVENPQLVESPNPLEREVWVRANLPVDPSNPVDTFLVRGIVDRICLVQTPDGPVLRITDYKTGKAPNFKYSPPVNERIADENFFQLKIYALLLQQMRAAGKAPPNLFSTDLRMLRLFYLTSASGAGQYLDMDMGATPQERNEILRQIHMELSDIWTSIRQLVETQDPKSFVHCDRSFCSCHETRARFAPGTVWERERPK</sequence>
<dbReference type="Pfam" id="PF12705">
    <property type="entry name" value="PDDEXK_1"/>
    <property type="match status" value="1"/>
</dbReference>
<name>A0A7S2UQ23_9STRA</name>
<dbReference type="EMBL" id="HBHQ01027321">
    <property type="protein sequence ID" value="CAD9826669.1"/>
    <property type="molecule type" value="Transcribed_RNA"/>
</dbReference>